<dbReference type="EMBL" id="JACXVP010000002">
    <property type="protein sequence ID" value="KAG5626062.1"/>
    <property type="molecule type" value="Genomic_DNA"/>
</dbReference>
<reference evidence="1 2" key="1">
    <citation type="submission" date="2020-09" db="EMBL/GenBank/DDBJ databases">
        <title>De no assembly of potato wild relative species, Solanum commersonii.</title>
        <authorList>
            <person name="Cho K."/>
        </authorList>
    </citation>
    <scope>NUCLEOTIDE SEQUENCE [LARGE SCALE GENOMIC DNA]</scope>
    <source>
        <strain evidence="1">LZ3.2</strain>
        <tissue evidence="1">Leaf</tissue>
    </source>
</reference>
<sequence length="98" mass="11354">MLFAPKWRISCQNYMHSVETPLFIALAIPVDRHVACCNLGFLLFLRSLAMSLWQDVTRQAKEHVLLFETKGLADMFIHKNPVLEAKKIVTRFNLYDMG</sequence>
<dbReference type="Proteomes" id="UP000824120">
    <property type="component" value="Chromosome 2"/>
</dbReference>
<evidence type="ECO:0000313" key="1">
    <source>
        <dbReference type="EMBL" id="KAG5626062.1"/>
    </source>
</evidence>
<organism evidence="1 2">
    <name type="scientific">Solanum commersonii</name>
    <name type="common">Commerson's wild potato</name>
    <name type="synonym">Commerson's nightshade</name>
    <dbReference type="NCBI Taxonomy" id="4109"/>
    <lineage>
        <taxon>Eukaryota</taxon>
        <taxon>Viridiplantae</taxon>
        <taxon>Streptophyta</taxon>
        <taxon>Embryophyta</taxon>
        <taxon>Tracheophyta</taxon>
        <taxon>Spermatophyta</taxon>
        <taxon>Magnoliopsida</taxon>
        <taxon>eudicotyledons</taxon>
        <taxon>Gunneridae</taxon>
        <taxon>Pentapetalae</taxon>
        <taxon>asterids</taxon>
        <taxon>lamiids</taxon>
        <taxon>Solanales</taxon>
        <taxon>Solanaceae</taxon>
        <taxon>Solanoideae</taxon>
        <taxon>Solaneae</taxon>
        <taxon>Solanum</taxon>
    </lineage>
</organism>
<accession>A0A9J6AN72</accession>
<keyword evidence="2" id="KW-1185">Reference proteome</keyword>
<dbReference type="AlphaFoldDB" id="A0A9J6AN72"/>
<comment type="caution">
    <text evidence="1">The sequence shown here is derived from an EMBL/GenBank/DDBJ whole genome shotgun (WGS) entry which is preliminary data.</text>
</comment>
<gene>
    <name evidence="1" type="ORF">H5410_011280</name>
</gene>
<name>A0A9J6AN72_SOLCO</name>
<protein>
    <submittedName>
        <fullName evidence="1">Uncharacterized protein</fullName>
    </submittedName>
</protein>
<proteinExistence type="predicted"/>
<evidence type="ECO:0000313" key="2">
    <source>
        <dbReference type="Proteomes" id="UP000824120"/>
    </source>
</evidence>